<sequence length="77" mass="8399">MWYRPMGHPSVSYRLDTPPDGTSKCGPPVGHAARWDIQVWAAGGTRRPMGHPSVSHLWGTPPDGISRSEPSMAHVAR</sequence>
<dbReference type="EMBL" id="BGPR01004392">
    <property type="protein sequence ID" value="GBM99134.1"/>
    <property type="molecule type" value="Genomic_DNA"/>
</dbReference>
<evidence type="ECO:0000256" key="1">
    <source>
        <dbReference type="SAM" id="MobiDB-lite"/>
    </source>
</evidence>
<comment type="caution">
    <text evidence="2">The sequence shown here is derived from an EMBL/GenBank/DDBJ whole genome shotgun (WGS) entry which is preliminary data.</text>
</comment>
<name>A0A4Y2KAA1_ARAVE</name>
<evidence type="ECO:0000313" key="3">
    <source>
        <dbReference type="Proteomes" id="UP000499080"/>
    </source>
</evidence>
<proteinExistence type="predicted"/>
<feature type="region of interest" description="Disordered" evidence="1">
    <location>
        <begin position="44"/>
        <end position="77"/>
    </location>
</feature>
<gene>
    <name evidence="2" type="ORF">AVEN_124960_1</name>
</gene>
<organism evidence="2 3">
    <name type="scientific">Araneus ventricosus</name>
    <name type="common">Orbweaver spider</name>
    <name type="synonym">Epeira ventricosa</name>
    <dbReference type="NCBI Taxonomy" id="182803"/>
    <lineage>
        <taxon>Eukaryota</taxon>
        <taxon>Metazoa</taxon>
        <taxon>Ecdysozoa</taxon>
        <taxon>Arthropoda</taxon>
        <taxon>Chelicerata</taxon>
        <taxon>Arachnida</taxon>
        <taxon>Araneae</taxon>
        <taxon>Araneomorphae</taxon>
        <taxon>Entelegynae</taxon>
        <taxon>Araneoidea</taxon>
        <taxon>Araneidae</taxon>
        <taxon>Araneus</taxon>
    </lineage>
</organism>
<feature type="region of interest" description="Disordered" evidence="1">
    <location>
        <begin position="1"/>
        <end position="30"/>
    </location>
</feature>
<evidence type="ECO:0000313" key="2">
    <source>
        <dbReference type="EMBL" id="GBM99134.1"/>
    </source>
</evidence>
<dbReference type="Proteomes" id="UP000499080">
    <property type="component" value="Unassembled WGS sequence"/>
</dbReference>
<accession>A0A4Y2KAA1</accession>
<protein>
    <submittedName>
        <fullName evidence="2">Uncharacterized protein</fullName>
    </submittedName>
</protein>
<dbReference type="AlphaFoldDB" id="A0A4Y2KAA1"/>
<reference evidence="2 3" key="1">
    <citation type="journal article" date="2019" name="Sci. Rep.">
        <title>Orb-weaving spider Araneus ventricosus genome elucidates the spidroin gene catalogue.</title>
        <authorList>
            <person name="Kono N."/>
            <person name="Nakamura H."/>
            <person name="Ohtoshi R."/>
            <person name="Moran D.A.P."/>
            <person name="Shinohara A."/>
            <person name="Yoshida Y."/>
            <person name="Fujiwara M."/>
            <person name="Mori M."/>
            <person name="Tomita M."/>
            <person name="Arakawa K."/>
        </authorList>
    </citation>
    <scope>NUCLEOTIDE SEQUENCE [LARGE SCALE GENOMIC DNA]</scope>
</reference>
<keyword evidence="3" id="KW-1185">Reference proteome</keyword>